<dbReference type="SUPFAM" id="SSF52540">
    <property type="entry name" value="P-loop containing nucleoside triphosphate hydrolases"/>
    <property type="match status" value="1"/>
</dbReference>
<sequence>MEGSFFKEMPKFKTPEEELDFLRAHVAKREEELIGLGHIEHTKENAIGGVIGEYKNIPAEKVVHESNIINRKEAEGIVLQLKPESHDSIMEELLGIVITKGVRNALSVMEAMGSPHIDDDFHRILIQYLKTGQVNIDIKEGTPFYKALNMTLFEITLPPPQDEADKSKGFKEFIGAMEQFYAGMQSIGEGKYNEKENYFTLEVALGNQNDEVVVYAAIPNKHLTLFEKQILAFYHDAKILSVADDYNIFNEKGSSVGAYASFTQRAVMPIKTYENIEHDPMNPILNVFSKLKTSGEGAAIQLVIAPAGDKFINEFHKILDDVKSGTSVKHADDNFYKFNKAFLKAGKDLLFGHKEKKTEENKEKYMKGRRAVDEGAVEKIGNKVKSSIMKANIRVIASGESKERAEAILREIESSFNQFSEAASNSFVFEQMGGSDLKKLFHDFSFRTFSHDKILPMNLKELSSVFHFPVGIGSQPQLKEAKAGIAPAPIEMGKEGIVLGVNSYRGKDTEIHMAREDRMRHFYVIGQTGTGKTNIMLNMITQDIRNGDGCCYIDPHGTDIQTILSRIPKERIDDVIYFDPAYTARPMGLNMLEYDPKYPEQKTFVVNEMMGIFNKLFDMKVGGGAMFEQYFRNSAFLVMEDPESGSTLLEITRVLADKEFRDMKLAKCKNPIIKQFWISAEQTTGDQSLANFVPYISSKFDNFISNDIMRPVVLQQNSVFNFRKIMDEKKILLVNLSKGRLGDINANLIGLVLVGKIQMAALSRVDMFGKPMNDFYLYIDEFQNVTTDSIASILSEARKYRLSLNIAHQYITQLEENIKNAVFGNVGSMAVFRVGTEDATFLEPKFKPQFNAQDITKLDNYNAYVNMLVNGQPTKPFNLRTLAPEKGNPEIVDSLKELSYVKYGRDRAEVEAEIMGRYKTME</sequence>
<dbReference type="PANTHER" id="PTHR30121">
    <property type="entry name" value="UNCHARACTERIZED PROTEIN YJGR-RELATED"/>
    <property type="match status" value="1"/>
</dbReference>
<gene>
    <name evidence="3" type="ORF">A2121_00220</name>
</gene>
<dbReference type="InterPro" id="IPR032689">
    <property type="entry name" value="TraG-D_C"/>
</dbReference>
<proteinExistence type="predicted"/>
<dbReference type="AlphaFoldDB" id="A0A1F6TNZ8"/>
<feature type="domain" description="TraD/TraG TraM recognition site" evidence="1">
    <location>
        <begin position="775"/>
        <end position="835"/>
    </location>
</feature>
<evidence type="ECO:0008006" key="5">
    <source>
        <dbReference type="Google" id="ProtNLM"/>
    </source>
</evidence>
<protein>
    <recommendedName>
        <fullName evidence="5">Type IV secretion system coupling protein TraD DNA-binding domain-containing protein</fullName>
    </recommendedName>
</protein>
<dbReference type="Gene3D" id="3.40.50.300">
    <property type="entry name" value="P-loop containing nucleotide triphosphate hydrolases"/>
    <property type="match status" value="2"/>
</dbReference>
<dbReference type="Proteomes" id="UP000176484">
    <property type="component" value="Unassembled WGS sequence"/>
</dbReference>
<dbReference type="EMBL" id="MFTD01000013">
    <property type="protein sequence ID" value="OGI46779.1"/>
    <property type="molecule type" value="Genomic_DNA"/>
</dbReference>
<dbReference type="InterPro" id="IPR051162">
    <property type="entry name" value="T4SS_component"/>
</dbReference>
<reference evidence="3 4" key="1">
    <citation type="journal article" date="2016" name="Nat. Commun.">
        <title>Thousands of microbial genomes shed light on interconnected biogeochemical processes in an aquifer system.</title>
        <authorList>
            <person name="Anantharaman K."/>
            <person name="Brown C.T."/>
            <person name="Hug L.A."/>
            <person name="Sharon I."/>
            <person name="Castelle C.J."/>
            <person name="Probst A.J."/>
            <person name="Thomas B.C."/>
            <person name="Singh A."/>
            <person name="Wilkins M.J."/>
            <person name="Karaoz U."/>
            <person name="Brodie E.L."/>
            <person name="Williams K.H."/>
            <person name="Hubbard S.S."/>
            <person name="Banfield J.F."/>
        </authorList>
    </citation>
    <scope>NUCLEOTIDE SEQUENCE [LARGE SCALE GENOMIC DNA]</scope>
</reference>
<accession>A0A1F6TNZ8</accession>
<evidence type="ECO:0000313" key="4">
    <source>
        <dbReference type="Proteomes" id="UP000176484"/>
    </source>
</evidence>
<dbReference type="InterPro" id="IPR058441">
    <property type="entry name" value="DUF8128"/>
</dbReference>
<dbReference type="PANTHER" id="PTHR30121:SF6">
    <property type="entry name" value="SLR6007 PROTEIN"/>
    <property type="match status" value="1"/>
</dbReference>
<organism evidence="3 4">
    <name type="scientific">Candidatus Nomurabacteria bacterium GWB1_40_6</name>
    <dbReference type="NCBI Taxonomy" id="1801727"/>
    <lineage>
        <taxon>Bacteria</taxon>
        <taxon>Candidatus Nomuraibacteriota</taxon>
    </lineage>
</organism>
<feature type="domain" description="DUF8128" evidence="2">
    <location>
        <begin position="176"/>
        <end position="469"/>
    </location>
</feature>
<name>A0A1F6TNZ8_9BACT</name>
<evidence type="ECO:0000313" key="3">
    <source>
        <dbReference type="EMBL" id="OGI46779.1"/>
    </source>
</evidence>
<dbReference type="InterPro" id="IPR027417">
    <property type="entry name" value="P-loop_NTPase"/>
</dbReference>
<dbReference type="Pfam" id="PF26449">
    <property type="entry name" value="DUF8128"/>
    <property type="match status" value="1"/>
</dbReference>
<dbReference type="Pfam" id="PF12696">
    <property type="entry name" value="TraG-D_C"/>
    <property type="match status" value="1"/>
</dbReference>
<evidence type="ECO:0000259" key="1">
    <source>
        <dbReference type="Pfam" id="PF12696"/>
    </source>
</evidence>
<evidence type="ECO:0000259" key="2">
    <source>
        <dbReference type="Pfam" id="PF26449"/>
    </source>
</evidence>
<comment type="caution">
    <text evidence="3">The sequence shown here is derived from an EMBL/GenBank/DDBJ whole genome shotgun (WGS) entry which is preliminary data.</text>
</comment>